<evidence type="ECO:0008006" key="3">
    <source>
        <dbReference type="Google" id="ProtNLM"/>
    </source>
</evidence>
<proteinExistence type="predicted"/>
<keyword evidence="2" id="KW-1185">Reference proteome</keyword>
<gene>
    <name evidence="1" type="ORF">CLO192961_LOCUS411170</name>
</gene>
<dbReference type="EMBL" id="CABFNS010000910">
    <property type="protein sequence ID" value="VUC35343.1"/>
    <property type="molecule type" value="Genomic_DNA"/>
</dbReference>
<evidence type="ECO:0000313" key="1">
    <source>
        <dbReference type="EMBL" id="VUC35343.1"/>
    </source>
</evidence>
<protein>
    <recommendedName>
        <fullName evidence="3">F-box domain-containing protein</fullName>
    </recommendedName>
</protein>
<sequence length="756" mass="86027">MDINSILTYRESWPISTSLGVDELYKELRRVDLFDQIICAYYLRVREEWERWGGRFRLITKHRPLFLSVEAEDAAMSAYLQQALPRYTRTDEEDPEADCNKFAQEFGIEIPDLGERLVDYHPMGRILMRQCLIVRSWGFRHEEFLRKREAQLQQGKIRALHILDLPMDILAYVFDEFQHQPKSGAVDWAREQHKAQDRKPRLETIRSARLVCHVFNKLATPLLCPILHLSISQQSIDRVQKIIGNPLISSGVRGVRLALSHCLSEIATDESRFLRLVRREVEDVHHYCCQVFGTFKDINDPRNVSAQNGFQMLMRALETYGETAPAEWALLTPPRLAGVTRYVEALRRGLQGYRDLHHEQAGLLRDGVFTSTLASLLARLQKPIALNLFFNDAQRLPKGDPNGSIKVTPEMKRTPEIFVNPDSLTECIRKPHSSHFGGQTEFESAKFICELPIALQKQGVLVTQFSLSDMTRARSFAPLDPRTYRSAFGLPTDWASLSSFSENFESINLSSSGRSSLTNVEQADVPTIENYLRAMLSSSRLVDVHITLAFLMTSGPLPQGPPQAFPQAVPQVVPQAIPPGLPPGLPQDFPEDFPPDFPQDFFPDFLQSVPQVMSTPREDFYQIQSSIFTSPWPRIRKVSIECLAIPEVELQRFCQNLGDEMAYFFMGNIKLTSGSWGNILSILRSKLAARIQMKKCTVWIRMLRGGEADQVASHSIGQLAQMYVSGGNTKTPWEITEEDLTDLTSLEDNFDSFLFL</sequence>
<dbReference type="Proteomes" id="UP000766486">
    <property type="component" value="Unassembled WGS sequence"/>
</dbReference>
<comment type="caution">
    <text evidence="1">The sequence shown here is derived from an EMBL/GenBank/DDBJ whole genome shotgun (WGS) entry which is preliminary data.</text>
</comment>
<evidence type="ECO:0000313" key="2">
    <source>
        <dbReference type="Proteomes" id="UP000766486"/>
    </source>
</evidence>
<organism evidence="1 2">
    <name type="scientific">Bionectria ochroleuca</name>
    <name type="common">Gliocladium roseum</name>
    <dbReference type="NCBI Taxonomy" id="29856"/>
    <lineage>
        <taxon>Eukaryota</taxon>
        <taxon>Fungi</taxon>
        <taxon>Dikarya</taxon>
        <taxon>Ascomycota</taxon>
        <taxon>Pezizomycotina</taxon>
        <taxon>Sordariomycetes</taxon>
        <taxon>Hypocreomycetidae</taxon>
        <taxon>Hypocreales</taxon>
        <taxon>Bionectriaceae</taxon>
        <taxon>Clonostachys</taxon>
    </lineage>
</organism>
<name>A0ABY6UZ69_BIOOC</name>
<accession>A0ABY6UZ69</accession>
<reference evidence="1 2" key="1">
    <citation type="submission" date="2019-06" db="EMBL/GenBank/DDBJ databases">
        <authorList>
            <person name="Broberg M."/>
        </authorList>
    </citation>
    <scope>NUCLEOTIDE SEQUENCE [LARGE SCALE GENOMIC DNA]</scope>
</reference>